<dbReference type="RefSeq" id="WP_007780385.1">
    <property type="nucleotide sequence ID" value="NZ_CM001441.1"/>
</dbReference>
<keyword evidence="4 6" id="KW-0949">S-adenosyl-L-methionine</keyword>
<feature type="active site" evidence="6">
    <location>
        <position position="127"/>
    </location>
</feature>
<dbReference type="GO" id="GO:0003886">
    <property type="term" value="F:DNA (cytosine-5-)-methyltransferase activity"/>
    <property type="evidence" value="ECO:0007669"/>
    <property type="project" value="UniProtKB-EC"/>
</dbReference>
<keyword evidence="2 6" id="KW-0489">Methyltransferase</keyword>
<dbReference type="GO" id="GO:0009307">
    <property type="term" value="P:DNA restriction-modification system"/>
    <property type="evidence" value="ECO:0007669"/>
    <property type="project" value="UniProtKB-KW"/>
</dbReference>
<evidence type="ECO:0000313" key="8">
    <source>
        <dbReference type="Proteomes" id="UP000005104"/>
    </source>
</evidence>
<organism evidence="7 8">
    <name type="scientific">Desulfosporosinus youngiae DSM 17734</name>
    <dbReference type="NCBI Taxonomy" id="768710"/>
    <lineage>
        <taxon>Bacteria</taxon>
        <taxon>Bacillati</taxon>
        <taxon>Bacillota</taxon>
        <taxon>Clostridia</taxon>
        <taxon>Eubacteriales</taxon>
        <taxon>Desulfitobacteriaceae</taxon>
        <taxon>Desulfosporosinus</taxon>
    </lineage>
</organism>
<dbReference type="InterPro" id="IPR001525">
    <property type="entry name" value="C5_MeTfrase"/>
</dbReference>
<evidence type="ECO:0000256" key="4">
    <source>
        <dbReference type="ARBA" id="ARBA00022691"/>
    </source>
</evidence>
<dbReference type="STRING" id="768710.DesyoDRAFT_1083"/>
<keyword evidence="5" id="KW-0680">Restriction system</keyword>
<dbReference type="GO" id="GO:0032259">
    <property type="term" value="P:methylation"/>
    <property type="evidence" value="ECO:0007669"/>
    <property type="project" value="UniProtKB-KW"/>
</dbReference>
<dbReference type="AlphaFoldDB" id="H5Y256"/>
<protein>
    <recommendedName>
        <fullName evidence="1">DNA (cytosine-5-)-methyltransferase</fullName>
        <ecNumber evidence="1">2.1.1.37</ecNumber>
    </recommendedName>
</protein>
<evidence type="ECO:0000256" key="3">
    <source>
        <dbReference type="ARBA" id="ARBA00022679"/>
    </source>
</evidence>
<sequence length="648" mass="70669">MPEGNKQITRREKEQLGDEDIKEFKVLNLFAGIGGGSLGFQQAVGEWKGLQGKFRTLAGIDVDPKACEDYEYITGSKAVCMDLFERRDYIDFHGHEPSPEWREVTPEDIMVAAGGECPDVIFLSPPCKGFSGLLPKASADTAKYQALNRLVTRGIFLALEAFREDLPAVILLENVPRIRTRGEKLLNTIKGLLQSYGYVTDDRDHDCGEIGGLAQHRKRYLLIARNKAKMDSFIYQPTKQRVRAIGEVIGPLPLPGAESMGPLHRLPKLQWKTWVRLALIPAGGDWRDLEKIAPEEYRLEHIPRGGGSFGVQQWDEPGHTVTGRAKANGSTASNIADPRLTEREGRHPGVYRVVKFDEPGPCVTGTRFGSGAIAISDPRTGFKGSTHTAIYQVNKWEKEASTVTGAHRPNNGAICIADPRVGGGYSNKRKVLEWEQPASTVTGTADIQSGAQSVADPRLGCKPRSGMMGVQKWDEPGKTVIGAGDIHSGASAIADPRINFKSRPNLYGVAEWNEPISTVTGSASVTSSNAVAAVADPRIPGDKETLDPPPIIISLDGTWHRPLTTLELAALQGLPVIINGKPLTLAGNSDQRWREAIGNMVPPPAGRAMGEVVLHALLVASENAWEMSANDIWVRPKTWEEIRTNFDA</sequence>
<keyword evidence="3 6" id="KW-0808">Transferase</keyword>
<dbReference type="Gene3D" id="3.40.50.150">
    <property type="entry name" value="Vaccinia Virus protein VP39"/>
    <property type="match status" value="1"/>
</dbReference>
<gene>
    <name evidence="7" type="ORF">DesyoDRAFT_1083</name>
</gene>
<dbReference type="REBASE" id="55523">
    <property type="entry name" value="M.Dyo17734ORF1083P"/>
</dbReference>
<dbReference type="eggNOG" id="COG0270">
    <property type="taxonomic scope" value="Bacteria"/>
</dbReference>
<comment type="similarity">
    <text evidence="6">Belongs to the class I-like SAM-binding methyltransferase superfamily. C5-methyltransferase family.</text>
</comment>
<name>H5Y256_9FIRM</name>
<dbReference type="SUPFAM" id="SSF53335">
    <property type="entry name" value="S-adenosyl-L-methionine-dependent methyltransferases"/>
    <property type="match status" value="1"/>
</dbReference>
<accession>H5Y256</accession>
<dbReference type="PRINTS" id="PR00105">
    <property type="entry name" value="C5METTRFRASE"/>
</dbReference>
<dbReference type="HOGENOM" id="CLU_028729_0_0_9"/>
<proteinExistence type="inferred from homology"/>
<reference evidence="7 8" key="1">
    <citation type="submission" date="2011-11" db="EMBL/GenBank/DDBJ databases">
        <title>The Noncontiguous Finished genome of Desulfosporosinus youngiae DSM 17734.</title>
        <authorList>
            <consortium name="US DOE Joint Genome Institute (JGI-PGF)"/>
            <person name="Lucas S."/>
            <person name="Han J."/>
            <person name="Lapidus A."/>
            <person name="Cheng J.-F."/>
            <person name="Goodwin L."/>
            <person name="Pitluck S."/>
            <person name="Peters L."/>
            <person name="Ovchinnikova G."/>
            <person name="Lu M."/>
            <person name="Land M.L."/>
            <person name="Hauser L."/>
            <person name="Pester M."/>
            <person name="Spring S."/>
            <person name="Ollivier B."/>
            <person name="Rattei T."/>
            <person name="Klenk H.-P."/>
            <person name="Wagner M."/>
            <person name="Loy A."/>
            <person name="Woyke T.J."/>
        </authorList>
    </citation>
    <scope>NUCLEOTIDE SEQUENCE [LARGE SCALE GENOMIC DNA]</scope>
    <source>
        <strain evidence="7 8">DSM 17734</strain>
    </source>
</reference>
<dbReference type="GO" id="GO:0044027">
    <property type="term" value="P:negative regulation of gene expression via chromosomal CpG island methylation"/>
    <property type="evidence" value="ECO:0007669"/>
    <property type="project" value="TreeGrafter"/>
</dbReference>
<dbReference type="InterPro" id="IPR029063">
    <property type="entry name" value="SAM-dependent_MTases_sf"/>
</dbReference>
<dbReference type="EC" id="2.1.1.37" evidence="1"/>
<dbReference type="EMBL" id="CM001441">
    <property type="protein sequence ID" value="EHQ88254.1"/>
    <property type="molecule type" value="Genomic_DNA"/>
</dbReference>
<dbReference type="Gene3D" id="3.90.120.10">
    <property type="entry name" value="DNA Methylase, subunit A, domain 2"/>
    <property type="match status" value="1"/>
</dbReference>
<dbReference type="PANTHER" id="PTHR10629">
    <property type="entry name" value="CYTOSINE-SPECIFIC METHYLTRANSFERASE"/>
    <property type="match status" value="1"/>
</dbReference>
<evidence type="ECO:0000313" key="7">
    <source>
        <dbReference type="EMBL" id="EHQ88254.1"/>
    </source>
</evidence>
<dbReference type="Proteomes" id="UP000005104">
    <property type="component" value="Chromosome"/>
</dbReference>
<evidence type="ECO:0000256" key="6">
    <source>
        <dbReference type="PROSITE-ProRule" id="PRU01016"/>
    </source>
</evidence>
<dbReference type="GO" id="GO:0003677">
    <property type="term" value="F:DNA binding"/>
    <property type="evidence" value="ECO:0007669"/>
    <property type="project" value="TreeGrafter"/>
</dbReference>
<dbReference type="InterPro" id="IPR050390">
    <property type="entry name" value="C5-Methyltransferase"/>
</dbReference>
<dbReference type="PROSITE" id="PS51679">
    <property type="entry name" value="SAM_MT_C5"/>
    <property type="match status" value="1"/>
</dbReference>
<evidence type="ECO:0000256" key="2">
    <source>
        <dbReference type="ARBA" id="ARBA00022603"/>
    </source>
</evidence>
<dbReference type="Pfam" id="PF00145">
    <property type="entry name" value="DNA_methylase"/>
    <property type="match status" value="1"/>
</dbReference>
<evidence type="ECO:0000256" key="5">
    <source>
        <dbReference type="ARBA" id="ARBA00022747"/>
    </source>
</evidence>
<dbReference type="PANTHER" id="PTHR10629:SF52">
    <property type="entry name" value="DNA (CYTOSINE-5)-METHYLTRANSFERASE 1"/>
    <property type="match status" value="1"/>
</dbReference>
<evidence type="ECO:0000256" key="1">
    <source>
        <dbReference type="ARBA" id="ARBA00011975"/>
    </source>
</evidence>
<keyword evidence="8" id="KW-1185">Reference proteome</keyword>